<organism evidence="4 5">
    <name type="scientific">Microbispora triticiradicis</name>
    <dbReference type="NCBI Taxonomy" id="2200763"/>
    <lineage>
        <taxon>Bacteria</taxon>
        <taxon>Bacillati</taxon>
        <taxon>Actinomycetota</taxon>
        <taxon>Actinomycetes</taxon>
        <taxon>Streptosporangiales</taxon>
        <taxon>Streptosporangiaceae</taxon>
        <taxon>Microbispora</taxon>
    </lineage>
</organism>
<evidence type="ECO:0000313" key="4">
    <source>
        <dbReference type="EMBL" id="RGA04612.1"/>
    </source>
</evidence>
<dbReference type="Proteomes" id="UP000262538">
    <property type="component" value="Unassembled WGS sequence"/>
</dbReference>
<dbReference type="Gene3D" id="2.60.40.1220">
    <property type="match status" value="1"/>
</dbReference>
<dbReference type="EMBL" id="QFZU02000056">
    <property type="protein sequence ID" value="RGA04612.1"/>
    <property type="molecule type" value="Genomic_DNA"/>
</dbReference>
<keyword evidence="3" id="KW-0812">Transmembrane</keyword>
<keyword evidence="5" id="KW-1185">Reference proteome</keyword>
<keyword evidence="1" id="KW-0732">Signal</keyword>
<accession>A0ABX9LKX6</accession>
<evidence type="ECO:0000256" key="3">
    <source>
        <dbReference type="SAM" id="Phobius"/>
    </source>
</evidence>
<comment type="caution">
    <text evidence="4">The sequence shown here is derived from an EMBL/GenBank/DDBJ whole genome shotgun (WGS) entry which is preliminary data.</text>
</comment>
<evidence type="ECO:0008006" key="6">
    <source>
        <dbReference type="Google" id="ProtNLM"/>
    </source>
</evidence>
<keyword evidence="3" id="KW-0472">Membrane</keyword>
<reference evidence="4 5" key="1">
    <citation type="submission" date="2018-08" db="EMBL/GenBank/DDBJ databases">
        <title>Microbispora. triticiradicis sp. nov., a novel actinomycete isolated from the root of wheat (Triticum aestivum L.)).</title>
        <authorList>
            <person name="Han C."/>
        </authorList>
    </citation>
    <scope>NUCLEOTIDE SEQUENCE [LARGE SCALE GENOMIC DNA]</scope>
    <source>
        <strain evidence="4 5">NEAU-HRDPA2-9</strain>
    </source>
</reference>
<feature type="region of interest" description="Disordered" evidence="2">
    <location>
        <begin position="112"/>
        <end position="137"/>
    </location>
</feature>
<dbReference type="InterPro" id="IPR014755">
    <property type="entry name" value="Cu-Rt/internalin_Ig-like"/>
</dbReference>
<proteinExistence type="predicted"/>
<name>A0ABX9LKX6_9ACTN</name>
<sequence>MRSVRPARPQVFAHDDWRSPMTPLPAVTRRATAYPYAWSAWRVVSSDGHPIQGEIPFVVGSSSAASARGAAPAIPATGADRPDQETGTPGWIWAVVAAVAVLGAAAVLVARGGRPATPPLPGNSEDRPSGHENGEGE</sequence>
<protein>
    <recommendedName>
        <fullName evidence="6">Copper resistance protein CopC</fullName>
    </recommendedName>
</protein>
<feature type="transmembrane region" description="Helical" evidence="3">
    <location>
        <begin position="91"/>
        <end position="110"/>
    </location>
</feature>
<evidence type="ECO:0000256" key="1">
    <source>
        <dbReference type="ARBA" id="ARBA00022729"/>
    </source>
</evidence>
<gene>
    <name evidence="4" type="ORF">DI270_012985</name>
</gene>
<evidence type="ECO:0000313" key="5">
    <source>
        <dbReference type="Proteomes" id="UP000262538"/>
    </source>
</evidence>
<feature type="compositionally biased region" description="Basic and acidic residues" evidence="2">
    <location>
        <begin position="124"/>
        <end position="137"/>
    </location>
</feature>
<evidence type="ECO:0000256" key="2">
    <source>
        <dbReference type="SAM" id="MobiDB-lite"/>
    </source>
</evidence>
<keyword evidence="3" id="KW-1133">Transmembrane helix</keyword>